<proteinExistence type="predicted"/>
<dbReference type="Gene3D" id="3.60.15.10">
    <property type="entry name" value="Ribonuclease Z/Hydroxyacylglutathione hydrolase-like"/>
    <property type="match status" value="1"/>
</dbReference>
<dbReference type="SMART" id="SM01027">
    <property type="entry name" value="Beta-Casp"/>
    <property type="match status" value="1"/>
</dbReference>
<name>A0A9X2DPY9_9BACI</name>
<dbReference type="Pfam" id="PF16661">
    <property type="entry name" value="Lactamase_B_6"/>
    <property type="match status" value="1"/>
</dbReference>
<dbReference type="AlphaFoldDB" id="A0A9X2DPY9"/>
<evidence type="ECO:0000259" key="3">
    <source>
        <dbReference type="SMART" id="SM01027"/>
    </source>
</evidence>
<dbReference type="SMART" id="SM00849">
    <property type="entry name" value="Lactamase_B"/>
    <property type="match status" value="1"/>
</dbReference>
<dbReference type="PANTHER" id="PTHR11203">
    <property type="entry name" value="CLEAVAGE AND POLYADENYLATION SPECIFICITY FACTOR FAMILY MEMBER"/>
    <property type="match status" value="1"/>
</dbReference>
<protein>
    <submittedName>
        <fullName evidence="4">MBL fold metallo-hydrolase</fullName>
    </submittedName>
</protein>
<dbReference type="InterPro" id="IPR001279">
    <property type="entry name" value="Metallo-B-lactamas"/>
</dbReference>
<reference evidence="4" key="1">
    <citation type="submission" date="2022-05" db="EMBL/GenBank/DDBJ databases">
        <title>Comparative Genomics of Spacecraft Associated Microbes.</title>
        <authorList>
            <person name="Tran M.T."/>
            <person name="Wright A."/>
            <person name="Seuylemezian A."/>
            <person name="Eisen J."/>
            <person name="Coil D."/>
        </authorList>
    </citation>
    <scope>NUCLEOTIDE SEQUENCE</scope>
    <source>
        <strain evidence="4">214.1.1</strain>
    </source>
</reference>
<feature type="domain" description="Beta-Casp" evidence="3">
    <location>
        <begin position="238"/>
        <end position="361"/>
    </location>
</feature>
<dbReference type="RefSeq" id="WP_251222798.1">
    <property type="nucleotide sequence ID" value="NZ_JAMBOL010000004.1"/>
</dbReference>
<dbReference type="Pfam" id="PF07521">
    <property type="entry name" value="RMMBL"/>
    <property type="match status" value="1"/>
</dbReference>
<dbReference type="InterPro" id="IPR036866">
    <property type="entry name" value="RibonucZ/Hydroxyglut_hydro"/>
</dbReference>
<gene>
    <name evidence="4" type="ORF">M3202_07865</name>
</gene>
<dbReference type="CDD" id="cd16295">
    <property type="entry name" value="TTHA0252-CPSF-like_MBL-fold"/>
    <property type="match status" value="1"/>
</dbReference>
<sequence>MRITVLGGGNEIGASCLHVEIEGTAVLIDAGMRIHGEHLLPALGLLEELSRPKAILVTHAHADHIGALPLVHALFPEVPVYATAPTIALMRIMMKDSLKIIEQKSQAESSVPPYSFEQVERLLDAMLTIPASDCLRIGELDIQVFQAGHILGAVMFLFQSRQAELLITGDISFKDGRTITGAKVTHTLQPDVVVMESTYGNRTHVDRHTEEKRLVDHVAEVIGNGGFALVPAFALGRAQEVLLILQDYMDRGLIPEFPIYVDGLVTPISGVYKQYPQYLKGVLAHRINREGDVFLKEGRCHAVQAKDRERIIQGKPACIVASSGMLTGGASSWYAERLVSSEKNAILLTGYQDEESPGQALLHVAEGLKNELTINGSVYQVKAQIGKYGLSAHADAHEMTMFIQKLAPAHTLLVHGDDDARLTLQSMLNDRYNPITVENGQTYTFDIKREKRKEKKKRSVINREQEKICQWQGQFLVYKQEDDEKSKVALCTGVNVKSGIIFGQTLKGKTIRLYTSQVIQALGKTTRMMEEISLRLNKVLEFSLPIITALRWEKVEEGTYTFEGLYNRVQQEDSMEERLALTLCLQTIDEQHKRVGTDGVIQYRIVDDFIHAAAKGELPVQGRKMNGTKALELIKAELREHKGFIRCGMDDLGTEEERLTLYFAFPDAISQLEQKKLCEEFESKTGWSIVISDSVRQDLLPQVVSELTVGADISQTSILLQEKKFIVTFSIDVEIERIQEEFFRRTGFTLEEKGRNKASLSTSTAVFLPNTPSKRMENNQAIEETKRWAEQRGIKVYKISFKGQGPETILEVHFISPEVAARHEVDLEELSYRTGFPVTYAKAPKQNEILHRALKLIPESWLLKKTPSIHVDRACLGVKVGYTPDPEEVEQINKGLLDETGYSLEIK</sequence>
<dbReference type="EMBL" id="JAMBOL010000004">
    <property type="protein sequence ID" value="MCM3714000.1"/>
    <property type="molecule type" value="Genomic_DNA"/>
</dbReference>
<evidence type="ECO:0000313" key="5">
    <source>
        <dbReference type="Proteomes" id="UP001139179"/>
    </source>
</evidence>
<accession>A0A9X2DPY9</accession>
<evidence type="ECO:0000256" key="1">
    <source>
        <dbReference type="ARBA" id="ARBA00022801"/>
    </source>
</evidence>
<comment type="caution">
    <text evidence="4">The sequence shown here is derived from an EMBL/GenBank/DDBJ whole genome shotgun (WGS) entry which is preliminary data.</text>
</comment>
<evidence type="ECO:0000259" key="2">
    <source>
        <dbReference type="SMART" id="SM00849"/>
    </source>
</evidence>
<dbReference type="PANTHER" id="PTHR11203:SF37">
    <property type="entry name" value="INTEGRATOR COMPLEX SUBUNIT 11"/>
    <property type="match status" value="1"/>
</dbReference>
<dbReference type="GO" id="GO:0016787">
    <property type="term" value="F:hydrolase activity"/>
    <property type="evidence" value="ECO:0007669"/>
    <property type="project" value="UniProtKB-KW"/>
</dbReference>
<dbReference type="Proteomes" id="UP001139179">
    <property type="component" value="Unassembled WGS sequence"/>
</dbReference>
<dbReference type="InterPro" id="IPR050698">
    <property type="entry name" value="MBL"/>
</dbReference>
<dbReference type="InterPro" id="IPR022712">
    <property type="entry name" value="Beta_Casp"/>
</dbReference>
<organism evidence="4 5">
    <name type="scientific">Halalkalibacter oceani</name>
    <dbReference type="NCBI Taxonomy" id="1653776"/>
    <lineage>
        <taxon>Bacteria</taxon>
        <taxon>Bacillati</taxon>
        <taxon>Bacillota</taxon>
        <taxon>Bacilli</taxon>
        <taxon>Bacillales</taxon>
        <taxon>Bacillaceae</taxon>
        <taxon>Halalkalibacter</taxon>
    </lineage>
</organism>
<dbReference type="Pfam" id="PF10996">
    <property type="entry name" value="Beta-Casp"/>
    <property type="match status" value="1"/>
</dbReference>
<dbReference type="GO" id="GO:0004521">
    <property type="term" value="F:RNA endonuclease activity"/>
    <property type="evidence" value="ECO:0007669"/>
    <property type="project" value="TreeGrafter"/>
</dbReference>
<keyword evidence="1" id="KW-0378">Hydrolase</keyword>
<evidence type="ECO:0000313" key="4">
    <source>
        <dbReference type="EMBL" id="MCM3714000.1"/>
    </source>
</evidence>
<feature type="domain" description="Metallo-beta-lactamase" evidence="2">
    <location>
        <begin position="13"/>
        <end position="226"/>
    </location>
</feature>
<dbReference type="SUPFAM" id="SSF56281">
    <property type="entry name" value="Metallo-hydrolase/oxidoreductase"/>
    <property type="match status" value="1"/>
</dbReference>
<keyword evidence="5" id="KW-1185">Reference proteome</keyword>
<dbReference type="Gene3D" id="3.40.50.10890">
    <property type="match status" value="1"/>
</dbReference>
<dbReference type="InterPro" id="IPR011108">
    <property type="entry name" value="RMMBL"/>
</dbReference>